<dbReference type="InterPro" id="IPR050249">
    <property type="entry name" value="Pseudomonas-type_ThrB"/>
</dbReference>
<dbReference type="PANTHER" id="PTHR21064">
    <property type="entry name" value="AMINOGLYCOSIDE PHOSPHOTRANSFERASE DOMAIN-CONTAINING PROTEIN-RELATED"/>
    <property type="match status" value="1"/>
</dbReference>
<keyword evidence="4" id="KW-1185">Reference proteome</keyword>
<evidence type="ECO:0000313" key="4">
    <source>
        <dbReference type="Proteomes" id="UP001527882"/>
    </source>
</evidence>
<dbReference type="Gene3D" id="3.90.1200.10">
    <property type="match status" value="1"/>
</dbReference>
<proteinExistence type="inferred from homology"/>
<accession>A0ABT4Q5I4</accession>
<dbReference type="EMBL" id="JAQAGZ010000004">
    <property type="protein sequence ID" value="MCZ8512133.1"/>
    <property type="molecule type" value="Genomic_DNA"/>
</dbReference>
<dbReference type="InterPro" id="IPR011009">
    <property type="entry name" value="Kinase-like_dom_sf"/>
</dbReference>
<dbReference type="PANTHER" id="PTHR21064:SF6">
    <property type="entry name" value="AMINOGLYCOSIDE PHOSPHOTRANSFERASE DOMAIN-CONTAINING PROTEIN"/>
    <property type="match status" value="1"/>
</dbReference>
<evidence type="ECO:0000259" key="2">
    <source>
        <dbReference type="Pfam" id="PF01636"/>
    </source>
</evidence>
<sequence length="336" mass="38728">MKDWHKEASEEIRIVAADRLQLPAERLRHIGGFENVIYEYLMDSGSSGILRISHSSHRSEEQLASEQHWVRYLASEGVSVCRPLLFPSGSLLERIDRGEGYFTLTLWDKAPGRKVRGGCEEWGPELFEAWGELTGSMHALTKKYTVPAGVEPRSSADPNLYQPSPAWPKEKLDVWEKYKETESLIQSMDRTPDIYGLCHRDLHNGNFFVDEGTITAFDFDDAGYDFFVHDIAIAVYYSSVFGNWGQPETDSQRISEFAGSMLRRFMTGYRRKHEQAPGPWARLPLFIERRRCELCLILFDAWSRPNANDQQRQWLESNVYAIRNGDPCMELGWIHP</sequence>
<gene>
    <name evidence="3" type="ORF">O9H85_06775</name>
</gene>
<dbReference type="Pfam" id="PF01636">
    <property type="entry name" value="APH"/>
    <property type="match status" value="1"/>
</dbReference>
<dbReference type="InterPro" id="IPR002575">
    <property type="entry name" value="Aminoglycoside_PTrfase"/>
</dbReference>
<evidence type="ECO:0000313" key="3">
    <source>
        <dbReference type="EMBL" id="MCZ8512133.1"/>
    </source>
</evidence>
<evidence type="ECO:0000256" key="1">
    <source>
        <dbReference type="ARBA" id="ARBA00038240"/>
    </source>
</evidence>
<protein>
    <submittedName>
        <fullName evidence="3">Phosphotransferase</fullName>
    </submittedName>
</protein>
<feature type="domain" description="Aminoglycoside phosphotransferase" evidence="2">
    <location>
        <begin position="31"/>
        <end position="252"/>
    </location>
</feature>
<dbReference type="SUPFAM" id="SSF56112">
    <property type="entry name" value="Protein kinase-like (PK-like)"/>
    <property type="match status" value="1"/>
</dbReference>
<dbReference type="Proteomes" id="UP001527882">
    <property type="component" value="Unassembled WGS sequence"/>
</dbReference>
<reference evidence="3 4" key="1">
    <citation type="submission" date="2022-12" db="EMBL/GenBank/DDBJ databases">
        <title>Draft genome sequence of Paenibacillus sp. dW9.</title>
        <authorList>
            <person name="Choi E.-W."/>
            <person name="Kim D.-U."/>
        </authorList>
    </citation>
    <scope>NUCLEOTIDE SEQUENCE [LARGE SCALE GENOMIC DNA]</scope>
    <source>
        <strain evidence="4">dW9</strain>
    </source>
</reference>
<dbReference type="RefSeq" id="WP_269880552.1">
    <property type="nucleotide sequence ID" value="NZ_JAQAGZ010000004.1"/>
</dbReference>
<comment type="similarity">
    <text evidence="1">Belongs to the pseudomonas-type ThrB family.</text>
</comment>
<comment type="caution">
    <text evidence="3">The sequence shown here is derived from an EMBL/GenBank/DDBJ whole genome shotgun (WGS) entry which is preliminary data.</text>
</comment>
<name>A0ABT4Q5I4_9BACL</name>
<organism evidence="3 4">
    <name type="scientific">Paenibacillus gyeongsangnamensis</name>
    <dbReference type="NCBI Taxonomy" id="3388067"/>
    <lineage>
        <taxon>Bacteria</taxon>
        <taxon>Bacillati</taxon>
        <taxon>Bacillota</taxon>
        <taxon>Bacilli</taxon>
        <taxon>Bacillales</taxon>
        <taxon>Paenibacillaceae</taxon>
        <taxon>Paenibacillus</taxon>
    </lineage>
</organism>